<evidence type="ECO:0000313" key="6">
    <source>
        <dbReference type="Proteomes" id="UP001642484"/>
    </source>
</evidence>
<protein>
    <recommendedName>
        <fullName evidence="7">Pentatricopeptide repeat-containing protein, chloroplastic</fullName>
    </recommendedName>
</protein>
<dbReference type="Pfam" id="PF13812">
    <property type="entry name" value="PPR_3"/>
    <property type="match status" value="1"/>
</dbReference>
<dbReference type="InterPro" id="IPR002885">
    <property type="entry name" value="PPR_rpt"/>
</dbReference>
<sequence>MEWAKSFLLLQSLSCLQLQADEVTQNTALCAYHEWHMALAAWQAADRNPTSQNIILASCGRAGMWEVAQTLFTATKHPDEVTFTTATNAFDLSRQWPKALTVIAMLHCFGMEPHRQRPALNAAAAACARLQQWGRVLHQLHQMVLTESDSTGIAPDVVTFGAALNACRGAQQLELAENLLKVMRQRQMRPGLEAMDAVLGACERGHKWERAFDILRGLREDGSDADLPLLSSAMNVCDNTSWARALNLYRQLWPLSLTPDLAIFGSALTACKDGLSWTPALQLLVDMRTCRFHADVAAVSSGLAACAGAGSWTFALAMLGADANAVCLEAMLTGMFQAETVSSAPTVLNWLRNCESSPLRQGTHQEAAAHALVVVELLDGQGLLDNQIEVAFARLWQQPALECLLKLQQVALSGKDHQLQEPILQRQTSLGRRFHLFDASEQWQPQARWLSRLATLSNILNPVSMELAAWIAAVLNTSEGVFVRSRIGYYGDGPAGEGRLIPAFVGHDRAAHAERLALLRLLIAVEDHGS</sequence>
<name>A0ABP0RN33_9DINO</name>
<dbReference type="PROSITE" id="PS51375">
    <property type="entry name" value="PPR"/>
    <property type="match status" value="1"/>
</dbReference>
<dbReference type="Gene3D" id="1.25.40.10">
    <property type="entry name" value="Tetratricopeptide repeat domain"/>
    <property type="match status" value="3"/>
</dbReference>
<dbReference type="InterPro" id="IPR011990">
    <property type="entry name" value="TPR-like_helical_dom_sf"/>
</dbReference>
<accession>A0ABP0RN33</accession>
<dbReference type="EMBL" id="CAXAMN010026140">
    <property type="protein sequence ID" value="CAK9100945.1"/>
    <property type="molecule type" value="Genomic_DNA"/>
</dbReference>
<comment type="caution">
    <text evidence="5">The sequence shown here is derived from an EMBL/GenBank/DDBJ whole genome shotgun (WGS) entry which is preliminary data.</text>
</comment>
<evidence type="ECO:0000313" key="5">
    <source>
        <dbReference type="EMBL" id="CAK9100945.1"/>
    </source>
</evidence>
<keyword evidence="6" id="KW-1185">Reference proteome</keyword>
<reference evidence="5 6" key="1">
    <citation type="submission" date="2024-02" db="EMBL/GenBank/DDBJ databases">
        <authorList>
            <person name="Chen Y."/>
            <person name="Shah S."/>
            <person name="Dougan E. K."/>
            <person name="Thang M."/>
            <person name="Chan C."/>
        </authorList>
    </citation>
    <scope>NUCLEOTIDE SEQUENCE [LARGE SCALE GENOMIC DNA]</scope>
</reference>
<evidence type="ECO:0008006" key="7">
    <source>
        <dbReference type="Google" id="ProtNLM"/>
    </source>
</evidence>
<evidence type="ECO:0000256" key="1">
    <source>
        <dbReference type="ARBA" id="ARBA00022737"/>
    </source>
</evidence>
<organism evidence="5 6">
    <name type="scientific">Durusdinium trenchii</name>
    <dbReference type="NCBI Taxonomy" id="1381693"/>
    <lineage>
        <taxon>Eukaryota</taxon>
        <taxon>Sar</taxon>
        <taxon>Alveolata</taxon>
        <taxon>Dinophyceae</taxon>
        <taxon>Suessiales</taxon>
        <taxon>Symbiodiniaceae</taxon>
        <taxon>Durusdinium</taxon>
    </lineage>
</organism>
<dbReference type="Proteomes" id="UP001642484">
    <property type="component" value="Unassembled WGS sequence"/>
</dbReference>
<gene>
    <name evidence="4" type="ORF">CCMP2556_LOCUS47568</name>
    <name evidence="5" type="ORF">CCMP2556_LOCUS47634</name>
</gene>
<evidence type="ECO:0000256" key="3">
    <source>
        <dbReference type="SAM" id="SignalP"/>
    </source>
</evidence>
<keyword evidence="1" id="KW-0677">Repeat</keyword>
<evidence type="ECO:0000256" key="2">
    <source>
        <dbReference type="PROSITE-ProRule" id="PRU00708"/>
    </source>
</evidence>
<dbReference type="PANTHER" id="PTHR47936">
    <property type="entry name" value="PPR_LONG DOMAIN-CONTAINING PROTEIN"/>
    <property type="match status" value="1"/>
</dbReference>
<feature type="signal peptide" evidence="3">
    <location>
        <begin position="1"/>
        <end position="20"/>
    </location>
</feature>
<dbReference type="EMBL" id="CAXAMN010026128">
    <property type="protein sequence ID" value="CAK9100767.1"/>
    <property type="molecule type" value="Genomic_DNA"/>
</dbReference>
<keyword evidence="3" id="KW-0732">Signal</keyword>
<evidence type="ECO:0000313" key="4">
    <source>
        <dbReference type="EMBL" id="CAK9100767.1"/>
    </source>
</evidence>
<feature type="repeat" description="PPR" evidence="2">
    <location>
        <begin position="156"/>
        <end position="190"/>
    </location>
</feature>
<proteinExistence type="predicted"/>
<feature type="chain" id="PRO_5045029548" description="Pentatricopeptide repeat-containing protein, chloroplastic" evidence="3">
    <location>
        <begin position="21"/>
        <end position="530"/>
    </location>
</feature>
<dbReference type="PANTHER" id="PTHR47936:SF1">
    <property type="entry name" value="PENTATRICOPEPTIDE REPEAT-CONTAINING PROTEIN GUN1, CHLOROPLASTIC"/>
    <property type="match status" value="1"/>
</dbReference>